<gene>
    <name evidence="2" type="ordered locus">PTH_2440</name>
</gene>
<dbReference type="SUPFAM" id="SSF53098">
    <property type="entry name" value="Ribonuclease H-like"/>
    <property type="match status" value="1"/>
</dbReference>
<evidence type="ECO:0000259" key="1">
    <source>
        <dbReference type="Pfam" id="PF13546"/>
    </source>
</evidence>
<organism evidence="2 3">
    <name type="scientific">Pelotomaculum thermopropionicum (strain DSM 13744 / JCM 10971 / SI)</name>
    <dbReference type="NCBI Taxonomy" id="370438"/>
    <lineage>
        <taxon>Bacteria</taxon>
        <taxon>Bacillati</taxon>
        <taxon>Bacillota</taxon>
        <taxon>Clostridia</taxon>
        <taxon>Eubacteriales</taxon>
        <taxon>Desulfotomaculaceae</taxon>
        <taxon>Pelotomaculum</taxon>
    </lineage>
</organism>
<dbReference type="KEGG" id="pth:PTH_2440"/>
<dbReference type="Gene3D" id="3.90.350.10">
    <property type="entry name" value="Transposase Inhibitor Protein From Tn5, Chain A, domain 1"/>
    <property type="match status" value="1"/>
</dbReference>
<proteinExistence type="predicted"/>
<evidence type="ECO:0000313" key="2">
    <source>
        <dbReference type="EMBL" id="BAF60621.1"/>
    </source>
</evidence>
<dbReference type="Proteomes" id="UP000006556">
    <property type="component" value="Chromosome"/>
</dbReference>
<dbReference type="InterPro" id="IPR038721">
    <property type="entry name" value="IS701-like_DDE_dom"/>
</dbReference>
<dbReference type="STRING" id="370438.PTH_2440"/>
<sequence>MNSILPEQYQIEKQFYSRVDNFLSRHEIGKILRRSNFQKEKGFSCLELFKFIFLLVFKGKNLYRTLQSEAEPGRPEKDTIYRFLNSFRYNWRKFLLILSSSVINETIEPLTSRNWKNVLVLDDSLYSRNRSKAVELLARVKDHVENKYVRGFRMLTLGWSDGNTFLPVAFSLLSSENERNRLCGIDPRIDKRTTGYKRRVESIKKSTEVMFDLLRQAREYGVQTRYLLFDSWFAFPSIICRVREQHLLHVICMLKSMKRVLYTYKGEKVTLDTLYKELLKKPGKAKILASALVQIGIDSEGNPVPARIVFIRDRNRSKKWLALLSTDLELTDEEIIRIYGKRWSIEVFFKTTKSFLNLAREFQGRTYDSMVAHTTIVFCRYIMLALENRESKDPRTLGDLFYVCCDELQDISFAEAFQLLLAMLKNTLRKFLAITDGALQELVNNFISCLPSFLKGRLKLSPCES</sequence>
<accession>A5CZF8</accession>
<protein>
    <recommendedName>
        <fullName evidence="1">Transposase IS701-like DDE domain-containing protein</fullName>
    </recommendedName>
</protein>
<dbReference type="EMBL" id="AP009389">
    <property type="protein sequence ID" value="BAF60621.1"/>
    <property type="molecule type" value="Genomic_DNA"/>
</dbReference>
<feature type="domain" description="Transposase IS701-like DDE" evidence="1">
    <location>
        <begin position="71"/>
        <end position="257"/>
    </location>
</feature>
<name>A5CZF8_PELTS</name>
<evidence type="ECO:0000313" key="3">
    <source>
        <dbReference type="Proteomes" id="UP000006556"/>
    </source>
</evidence>
<dbReference type="eggNOG" id="COG3385">
    <property type="taxonomic scope" value="Bacteria"/>
</dbReference>
<reference evidence="3" key="1">
    <citation type="journal article" date="2008" name="Genome Res.">
        <title>The genome of Pelotomaculum thermopropionicum reveals niche-associated evolution in anaerobic microbiota.</title>
        <authorList>
            <person name="Kosaka T."/>
            <person name="Kato S."/>
            <person name="Shimoyama T."/>
            <person name="Ishii S."/>
            <person name="Abe T."/>
            <person name="Watanabe K."/>
        </authorList>
    </citation>
    <scope>NUCLEOTIDE SEQUENCE [LARGE SCALE GENOMIC DNA]</scope>
    <source>
        <strain evidence="3">DSM 13744 / JCM 10971 / SI</strain>
    </source>
</reference>
<dbReference type="InterPro" id="IPR012337">
    <property type="entry name" value="RNaseH-like_sf"/>
</dbReference>
<dbReference type="AlphaFoldDB" id="A5CZF8"/>
<dbReference type="HOGENOM" id="CLU_041101_2_0_9"/>
<dbReference type="Pfam" id="PF13546">
    <property type="entry name" value="DDE_5"/>
    <property type="match status" value="1"/>
</dbReference>
<keyword evidence="3" id="KW-1185">Reference proteome</keyword>